<accession>A0A9D4TDR2</accession>
<proteinExistence type="predicted"/>
<sequence>MSLVAAPCPPAEHGRDTGTQQYARVRRHSAHGGPLEKNRRLGASFLSLSAHTESGSGRPVELYLVVRPPKNAASESRLEARYSELCQYIAVAKKIVATTVALVTDPVSPTPEIVKTIPLFISWNLDDIVLLVCLFVKKLQ</sequence>
<reference evidence="1" key="2">
    <citation type="submission" date="2021-09" db="EMBL/GenBank/DDBJ databases">
        <authorList>
            <person name="Jia N."/>
            <person name="Wang J."/>
            <person name="Shi W."/>
            <person name="Du L."/>
            <person name="Sun Y."/>
            <person name="Zhan W."/>
            <person name="Jiang J."/>
            <person name="Wang Q."/>
            <person name="Zhang B."/>
            <person name="Ji P."/>
            <person name="Sakyi L.B."/>
            <person name="Cui X."/>
            <person name="Yuan T."/>
            <person name="Jiang B."/>
            <person name="Yang W."/>
            <person name="Lam T.T.-Y."/>
            <person name="Chang Q."/>
            <person name="Ding S."/>
            <person name="Wang X."/>
            <person name="Zhu J."/>
            <person name="Ruan X."/>
            <person name="Zhao L."/>
            <person name="Wei J."/>
            <person name="Que T."/>
            <person name="Du C."/>
            <person name="Cheng J."/>
            <person name="Dai P."/>
            <person name="Han X."/>
            <person name="Huang E."/>
            <person name="Gao Y."/>
            <person name="Liu J."/>
            <person name="Shao H."/>
            <person name="Ye R."/>
            <person name="Li L."/>
            <person name="Wei W."/>
            <person name="Wang X."/>
            <person name="Wang C."/>
            <person name="Huo Q."/>
            <person name="Li W."/>
            <person name="Guo W."/>
            <person name="Chen H."/>
            <person name="Chen S."/>
            <person name="Zhou L."/>
            <person name="Zhou L."/>
            <person name="Ni X."/>
            <person name="Tian J."/>
            <person name="Zhou Y."/>
            <person name="Sheng Y."/>
            <person name="Liu T."/>
            <person name="Pan Y."/>
            <person name="Xia L."/>
            <person name="Li J."/>
            <person name="Zhao F."/>
            <person name="Cao W."/>
        </authorList>
    </citation>
    <scope>NUCLEOTIDE SEQUENCE</scope>
    <source>
        <strain evidence="1">Rsan-2018</strain>
        <tissue evidence="1">Larvae</tissue>
    </source>
</reference>
<dbReference type="EMBL" id="JABSTV010000347">
    <property type="protein sequence ID" value="KAH7986610.1"/>
    <property type="molecule type" value="Genomic_DNA"/>
</dbReference>
<name>A0A9D4TDR2_RHISA</name>
<protein>
    <submittedName>
        <fullName evidence="1">Uncharacterized protein</fullName>
    </submittedName>
</protein>
<comment type="caution">
    <text evidence="1">The sequence shown here is derived from an EMBL/GenBank/DDBJ whole genome shotgun (WGS) entry which is preliminary data.</text>
</comment>
<organism evidence="1 2">
    <name type="scientific">Rhipicephalus sanguineus</name>
    <name type="common">Brown dog tick</name>
    <name type="synonym">Ixodes sanguineus</name>
    <dbReference type="NCBI Taxonomy" id="34632"/>
    <lineage>
        <taxon>Eukaryota</taxon>
        <taxon>Metazoa</taxon>
        <taxon>Ecdysozoa</taxon>
        <taxon>Arthropoda</taxon>
        <taxon>Chelicerata</taxon>
        <taxon>Arachnida</taxon>
        <taxon>Acari</taxon>
        <taxon>Parasitiformes</taxon>
        <taxon>Ixodida</taxon>
        <taxon>Ixodoidea</taxon>
        <taxon>Ixodidae</taxon>
        <taxon>Rhipicephalinae</taxon>
        <taxon>Rhipicephalus</taxon>
        <taxon>Rhipicephalus</taxon>
    </lineage>
</organism>
<gene>
    <name evidence="1" type="ORF">HPB52_024840</name>
</gene>
<dbReference type="AlphaFoldDB" id="A0A9D4TDR2"/>
<evidence type="ECO:0000313" key="1">
    <source>
        <dbReference type="EMBL" id="KAH7986610.1"/>
    </source>
</evidence>
<keyword evidence="2" id="KW-1185">Reference proteome</keyword>
<dbReference type="VEuPathDB" id="VectorBase:RSAN_047773"/>
<reference evidence="1" key="1">
    <citation type="journal article" date="2020" name="Cell">
        <title>Large-Scale Comparative Analyses of Tick Genomes Elucidate Their Genetic Diversity and Vector Capacities.</title>
        <authorList>
            <consortium name="Tick Genome and Microbiome Consortium (TIGMIC)"/>
            <person name="Jia N."/>
            <person name="Wang J."/>
            <person name="Shi W."/>
            <person name="Du L."/>
            <person name="Sun Y."/>
            <person name="Zhan W."/>
            <person name="Jiang J.F."/>
            <person name="Wang Q."/>
            <person name="Zhang B."/>
            <person name="Ji P."/>
            <person name="Bell-Sakyi L."/>
            <person name="Cui X.M."/>
            <person name="Yuan T.T."/>
            <person name="Jiang B.G."/>
            <person name="Yang W.F."/>
            <person name="Lam T.T."/>
            <person name="Chang Q.C."/>
            <person name="Ding S.J."/>
            <person name="Wang X.J."/>
            <person name="Zhu J.G."/>
            <person name="Ruan X.D."/>
            <person name="Zhao L."/>
            <person name="Wei J.T."/>
            <person name="Ye R.Z."/>
            <person name="Que T.C."/>
            <person name="Du C.H."/>
            <person name="Zhou Y.H."/>
            <person name="Cheng J.X."/>
            <person name="Dai P.F."/>
            <person name="Guo W.B."/>
            <person name="Han X.H."/>
            <person name="Huang E.J."/>
            <person name="Li L.F."/>
            <person name="Wei W."/>
            <person name="Gao Y.C."/>
            <person name="Liu J.Z."/>
            <person name="Shao H.Z."/>
            <person name="Wang X."/>
            <person name="Wang C.C."/>
            <person name="Yang T.C."/>
            <person name="Huo Q.B."/>
            <person name="Li W."/>
            <person name="Chen H.Y."/>
            <person name="Chen S.E."/>
            <person name="Zhou L.G."/>
            <person name="Ni X.B."/>
            <person name="Tian J.H."/>
            <person name="Sheng Y."/>
            <person name="Liu T."/>
            <person name="Pan Y.S."/>
            <person name="Xia L.Y."/>
            <person name="Li J."/>
            <person name="Zhao F."/>
            <person name="Cao W.C."/>
        </authorList>
    </citation>
    <scope>NUCLEOTIDE SEQUENCE</scope>
    <source>
        <strain evidence="1">Rsan-2018</strain>
    </source>
</reference>
<evidence type="ECO:0000313" key="2">
    <source>
        <dbReference type="Proteomes" id="UP000821837"/>
    </source>
</evidence>
<dbReference type="Proteomes" id="UP000821837">
    <property type="component" value="Unassembled WGS sequence"/>
</dbReference>